<feature type="transmembrane region" description="Helical" evidence="1">
    <location>
        <begin position="69"/>
        <end position="86"/>
    </location>
</feature>
<dbReference type="InterPro" id="IPR006976">
    <property type="entry name" value="VanZ-like"/>
</dbReference>
<gene>
    <name evidence="3" type="ORF">E4P82_12905</name>
</gene>
<evidence type="ECO:0000313" key="4">
    <source>
        <dbReference type="Proteomes" id="UP000760480"/>
    </source>
</evidence>
<dbReference type="PANTHER" id="PTHR28008:SF1">
    <property type="entry name" value="DOMAIN PROTEIN, PUTATIVE (AFU_ORTHOLOGUE AFUA_3G10980)-RELATED"/>
    <property type="match status" value="1"/>
</dbReference>
<proteinExistence type="predicted"/>
<comment type="caution">
    <text evidence="3">The sequence shown here is derived from an EMBL/GenBank/DDBJ whole genome shotgun (WGS) entry which is preliminary data.</text>
</comment>
<dbReference type="PANTHER" id="PTHR28008">
    <property type="entry name" value="DOMAIN PROTEIN, PUTATIVE (AFU_ORTHOLOGUE AFUA_3G10980)-RELATED"/>
    <property type="match status" value="1"/>
</dbReference>
<protein>
    <submittedName>
        <fullName evidence="3">VanZ family protein</fullName>
    </submittedName>
</protein>
<dbReference type="NCBIfam" id="NF037970">
    <property type="entry name" value="vanZ_1"/>
    <property type="match status" value="1"/>
</dbReference>
<name>A0ABX1TNK2_9GAMM</name>
<reference evidence="3 4" key="1">
    <citation type="submission" date="2019-03" db="EMBL/GenBank/DDBJ databases">
        <title>Metabolic reconstructions from genomes of highly enriched 'Candidatus Accumulibacter' and 'Candidatus Competibacter' bioreactor populations.</title>
        <authorList>
            <person name="Annavajhala M.K."/>
            <person name="Welles L."/>
            <person name="Abbas B."/>
            <person name="Sorokin D."/>
            <person name="Park H."/>
            <person name="Van Loosdrecht M."/>
            <person name="Chandran K."/>
        </authorList>
    </citation>
    <scope>NUCLEOTIDE SEQUENCE [LARGE SCALE GENOMIC DNA]</scope>
    <source>
        <strain evidence="3 4">SBR_G</strain>
    </source>
</reference>
<dbReference type="RefSeq" id="WP_169249275.1">
    <property type="nucleotide sequence ID" value="NZ_SPMZ01000036.1"/>
</dbReference>
<dbReference type="Proteomes" id="UP000760480">
    <property type="component" value="Unassembled WGS sequence"/>
</dbReference>
<dbReference type="EMBL" id="SPMZ01000036">
    <property type="protein sequence ID" value="NMQ20015.1"/>
    <property type="molecule type" value="Genomic_DNA"/>
</dbReference>
<keyword evidence="1" id="KW-1133">Transmembrane helix</keyword>
<organism evidence="3 4">
    <name type="scientific">Candidatus Competibacter phosphatis</name>
    <dbReference type="NCBI Taxonomy" id="221280"/>
    <lineage>
        <taxon>Bacteria</taxon>
        <taxon>Pseudomonadati</taxon>
        <taxon>Pseudomonadota</taxon>
        <taxon>Gammaproteobacteria</taxon>
        <taxon>Candidatus Competibacteraceae</taxon>
        <taxon>Candidatus Competibacter</taxon>
    </lineage>
</organism>
<evidence type="ECO:0000256" key="1">
    <source>
        <dbReference type="SAM" id="Phobius"/>
    </source>
</evidence>
<evidence type="ECO:0000259" key="2">
    <source>
        <dbReference type="Pfam" id="PF04892"/>
    </source>
</evidence>
<feature type="transmembrane region" description="Helical" evidence="1">
    <location>
        <begin position="12"/>
        <end position="34"/>
    </location>
</feature>
<sequence>MPRLSWLPLPVARLALALAVIAIMVLALMPMTAVPVTTAWDKLDHVLAFFTLALLAEQAFPGWSFWRGLALGLLAFGVGIEIAQWFTPDREASLLDVAADGIGIAIYGAVRQLMVVWIQPVEE</sequence>
<evidence type="ECO:0000313" key="3">
    <source>
        <dbReference type="EMBL" id="NMQ20015.1"/>
    </source>
</evidence>
<dbReference type="Pfam" id="PF04892">
    <property type="entry name" value="VanZ"/>
    <property type="match status" value="1"/>
</dbReference>
<keyword evidence="4" id="KW-1185">Reference proteome</keyword>
<accession>A0ABX1TNK2</accession>
<keyword evidence="1" id="KW-0812">Transmembrane</keyword>
<feature type="domain" description="VanZ-like" evidence="2">
    <location>
        <begin position="40"/>
        <end position="106"/>
    </location>
</feature>
<keyword evidence="1" id="KW-0472">Membrane</keyword>